<dbReference type="Proteomes" id="UP001501725">
    <property type="component" value="Unassembled WGS sequence"/>
</dbReference>
<proteinExistence type="predicted"/>
<accession>A0ABP8HLB1</accession>
<dbReference type="InterPro" id="IPR047715">
    <property type="entry name" value="EboA_dom"/>
</dbReference>
<comment type="caution">
    <text evidence="1">The sequence shown here is derived from an EMBL/GenBank/DDBJ whole genome shotgun (WGS) entry which is preliminary data.</text>
</comment>
<dbReference type="EMBL" id="BAABGY010000014">
    <property type="protein sequence ID" value="GAA4340928.1"/>
    <property type="molecule type" value="Genomic_DNA"/>
</dbReference>
<name>A0ABP8HLB1_9BACT</name>
<keyword evidence="2" id="KW-1185">Reference proteome</keyword>
<gene>
    <name evidence="1" type="ORF">GCM10023184_38970</name>
</gene>
<evidence type="ECO:0008006" key="3">
    <source>
        <dbReference type="Google" id="ProtNLM"/>
    </source>
</evidence>
<evidence type="ECO:0000313" key="1">
    <source>
        <dbReference type="EMBL" id="GAA4340928.1"/>
    </source>
</evidence>
<evidence type="ECO:0000313" key="2">
    <source>
        <dbReference type="Proteomes" id="UP001501725"/>
    </source>
</evidence>
<dbReference type="NCBIfam" id="NF035938">
    <property type="entry name" value="EboA_domain"/>
    <property type="match status" value="1"/>
</dbReference>
<sequence>MRCAEGIRSNIGDVLQAIMCNNPYPSENLEEAAWNQMVLKAFFTEKPVEQIIGLDERANRELAKILSDYAHERWAAHRPVNPLLWRCVGPFIDEKIFPDIEKIARSEQPLEREAALLACSRSNYAPAQALLQHGAFALSAEEEKERWNGISKKAKAAAL</sequence>
<organism evidence="1 2">
    <name type="scientific">Flaviaesturariibacter amylovorans</name>
    <dbReference type="NCBI Taxonomy" id="1084520"/>
    <lineage>
        <taxon>Bacteria</taxon>
        <taxon>Pseudomonadati</taxon>
        <taxon>Bacteroidota</taxon>
        <taxon>Chitinophagia</taxon>
        <taxon>Chitinophagales</taxon>
        <taxon>Chitinophagaceae</taxon>
        <taxon>Flaviaestuariibacter</taxon>
    </lineage>
</organism>
<reference evidence="2" key="1">
    <citation type="journal article" date="2019" name="Int. J. Syst. Evol. Microbiol.">
        <title>The Global Catalogue of Microorganisms (GCM) 10K type strain sequencing project: providing services to taxonomists for standard genome sequencing and annotation.</title>
        <authorList>
            <consortium name="The Broad Institute Genomics Platform"/>
            <consortium name="The Broad Institute Genome Sequencing Center for Infectious Disease"/>
            <person name="Wu L."/>
            <person name="Ma J."/>
        </authorList>
    </citation>
    <scope>NUCLEOTIDE SEQUENCE [LARGE SCALE GENOMIC DNA]</scope>
    <source>
        <strain evidence="2">JCM 17919</strain>
    </source>
</reference>
<protein>
    <recommendedName>
        <fullName evidence="3">HEAT repeat domain-containing protein</fullName>
    </recommendedName>
</protein>